<keyword evidence="2" id="KW-1133">Transmembrane helix</keyword>
<dbReference type="CDD" id="cd00093">
    <property type="entry name" value="HTH_XRE"/>
    <property type="match status" value="1"/>
</dbReference>
<dbReference type="EMBL" id="MCGI01000001">
    <property type="protein sequence ID" value="ODM13046.1"/>
    <property type="molecule type" value="Genomic_DNA"/>
</dbReference>
<dbReference type="Pfam" id="PF01381">
    <property type="entry name" value="HTH_3"/>
    <property type="match status" value="1"/>
</dbReference>
<name>A0A1E3AXY0_9FIRM</name>
<keyword evidence="1" id="KW-0238">DNA-binding</keyword>
<evidence type="ECO:0000313" key="4">
    <source>
        <dbReference type="EMBL" id="ODM13046.1"/>
    </source>
</evidence>
<dbReference type="Proteomes" id="UP000095003">
    <property type="component" value="Unassembled WGS sequence"/>
</dbReference>
<dbReference type="GO" id="GO:0003677">
    <property type="term" value="F:DNA binding"/>
    <property type="evidence" value="ECO:0007669"/>
    <property type="project" value="UniProtKB-KW"/>
</dbReference>
<dbReference type="SMART" id="SM00530">
    <property type="entry name" value="HTH_XRE"/>
    <property type="match status" value="1"/>
</dbReference>
<dbReference type="Gene3D" id="1.10.260.40">
    <property type="entry name" value="lambda repressor-like DNA-binding domains"/>
    <property type="match status" value="1"/>
</dbReference>
<proteinExistence type="predicted"/>
<dbReference type="InterPro" id="IPR010982">
    <property type="entry name" value="Lambda_DNA-bd_dom_sf"/>
</dbReference>
<protein>
    <submittedName>
        <fullName evidence="4">HTH-type transcriptional regulator Xre</fullName>
    </submittedName>
</protein>
<keyword evidence="2" id="KW-0812">Transmembrane</keyword>
<evidence type="ECO:0000256" key="2">
    <source>
        <dbReference type="SAM" id="Phobius"/>
    </source>
</evidence>
<feature type="transmembrane region" description="Helical" evidence="2">
    <location>
        <begin position="129"/>
        <end position="148"/>
    </location>
</feature>
<dbReference type="PANTHER" id="PTHR46558">
    <property type="entry name" value="TRACRIPTIONAL REGULATORY PROTEIN-RELATED-RELATED"/>
    <property type="match status" value="1"/>
</dbReference>
<keyword evidence="2" id="KW-0472">Membrane</keyword>
<sequence>MNLSIKIYELRKAKGMSQEKLAELVGVSRQSISKWESGETIPELERLVELSRIFEVTTDYLLKPGEMDELTIRTEKLEKRQNDLQSEVRKEHIKNIRILSTGFIYAIALAIFFYLQLPFPYLWPLGTGMTVRLIVLAVVLLIATAIAIQNNLWITKKYWKQSQEDDKETGGKSDEEK</sequence>
<dbReference type="PROSITE" id="PS50943">
    <property type="entry name" value="HTH_CROC1"/>
    <property type="match status" value="1"/>
</dbReference>
<dbReference type="InterPro" id="IPR001387">
    <property type="entry name" value="Cro/C1-type_HTH"/>
</dbReference>
<dbReference type="AlphaFoldDB" id="A0A1E3AXY0"/>
<dbReference type="PANTHER" id="PTHR46558:SF13">
    <property type="entry name" value="HTH-TYPE TRANSCRIPTIONAL REGULATOR IMMR"/>
    <property type="match status" value="1"/>
</dbReference>
<reference evidence="4 5" key="1">
    <citation type="submission" date="2016-07" db="EMBL/GenBank/DDBJ databases">
        <title>Characterization of isolates of Eisenbergiella tayi derived from blood cultures, using whole genome sequencing.</title>
        <authorList>
            <person name="Burdz T."/>
            <person name="Wiebe D."/>
            <person name="Huynh C."/>
            <person name="Bernard K."/>
        </authorList>
    </citation>
    <scope>NUCLEOTIDE SEQUENCE [LARGE SCALE GENOMIC DNA]</scope>
    <source>
        <strain evidence="4 5">NML 120489</strain>
    </source>
</reference>
<dbReference type="RefSeq" id="WP_069155793.1">
    <property type="nucleotide sequence ID" value="NZ_DBFYTC010000111.1"/>
</dbReference>
<dbReference type="GeneID" id="93299276"/>
<evidence type="ECO:0000256" key="1">
    <source>
        <dbReference type="ARBA" id="ARBA00023125"/>
    </source>
</evidence>
<evidence type="ECO:0000259" key="3">
    <source>
        <dbReference type="PROSITE" id="PS50943"/>
    </source>
</evidence>
<accession>A0A1E3AXY0</accession>
<comment type="caution">
    <text evidence="4">The sequence shown here is derived from an EMBL/GenBank/DDBJ whole genome shotgun (WGS) entry which is preliminary data.</text>
</comment>
<organism evidence="4 5">
    <name type="scientific">Eisenbergiella tayi</name>
    <dbReference type="NCBI Taxonomy" id="1432052"/>
    <lineage>
        <taxon>Bacteria</taxon>
        <taxon>Bacillati</taxon>
        <taxon>Bacillota</taxon>
        <taxon>Clostridia</taxon>
        <taxon>Lachnospirales</taxon>
        <taxon>Lachnospiraceae</taxon>
        <taxon>Eisenbergiella</taxon>
    </lineage>
</organism>
<gene>
    <name evidence="4" type="primary">xre_2</name>
    <name evidence="4" type="ORF">BEH84_00761</name>
</gene>
<feature type="transmembrane region" description="Helical" evidence="2">
    <location>
        <begin position="98"/>
        <end position="117"/>
    </location>
</feature>
<dbReference type="SUPFAM" id="SSF47413">
    <property type="entry name" value="lambda repressor-like DNA-binding domains"/>
    <property type="match status" value="1"/>
</dbReference>
<feature type="domain" description="HTH cro/C1-type" evidence="3">
    <location>
        <begin position="7"/>
        <end position="61"/>
    </location>
</feature>
<evidence type="ECO:0000313" key="5">
    <source>
        <dbReference type="Proteomes" id="UP000095003"/>
    </source>
</evidence>